<evidence type="ECO:0000259" key="5">
    <source>
        <dbReference type="PROSITE" id="PS50048"/>
    </source>
</evidence>
<dbReference type="EMBL" id="JAGMUU010000010">
    <property type="protein sequence ID" value="KAH7144293.1"/>
    <property type="molecule type" value="Genomic_DNA"/>
</dbReference>
<sequence>MSTEGLTDAEASLKIWSCVICRRRKVRCDRRDPCSNCVRAGIDCHYPVTGRVPRRSRDPSALKSPAQKQSELLSRLRRLEAVVTELSAQVEEPHNGQDSLTSSTSNALSASLPPGSEFDEEFGQLVVGKGGGLHVGNRFWSVFCDEVDNILQAVHDVTSYDESNDSTIPEAEPAGAPGNQGFVFGNRGSPGNLDSLNPLPSQMLFIWQTFVDSVDPFIKVLHIPSINKVIRDLRGNFSSLGPKMEPLLFAISLAAITSMNDDAVTTNFNASKAHLVARYRLGTEQALGQAEFLTTKDIVVVQAFVIYLSVLSYVGASESAWPLTGLLLRVAKSLGLHRDETCNKNQLESELRRRLWWHVCFLDSKTERHGLLDMSITEASFDTELPSAADDIELDSTTSGPIESRTKATNMIPCLMRCEIWRVVHALQANSTSTPEVKLQIFQTAKLRIETNYLVGLRPNIPLEKYVKTMALLFFAKVELVLYRHTISANTESSGTPHIRESMLPTLIASITIINAVHALLTEPTWTNWRWQLAGHVPWHAIGVFLRQACRQSWGPESEQVWTNTKSLLDSASDGSKKDRLWIPLMRLVKNTEAHREAEMTHWATETLGGRTLSGPPVDQWIEENTFGINDGVSFPTNQLSQMVIEHQASQSAYAPPAENSGILSRNGISQSQGDMGGQLTNPQSGLLFQSADPTLWALPVELDSGPSGEIEPPRAIQPDEVDLMDWDAWESTRGVDLVWDLF</sequence>
<dbReference type="InterPro" id="IPR036864">
    <property type="entry name" value="Zn2-C6_fun-type_DNA-bd_sf"/>
</dbReference>
<organism evidence="6 7">
    <name type="scientific">Dactylonectria estremocensis</name>
    <dbReference type="NCBI Taxonomy" id="1079267"/>
    <lineage>
        <taxon>Eukaryota</taxon>
        <taxon>Fungi</taxon>
        <taxon>Dikarya</taxon>
        <taxon>Ascomycota</taxon>
        <taxon>Pezizomycotina</taxon>
        <taxon>Sordariomycetes</taxon>
        <taxon>Hypocreomycetidae</taxon>
        <taxon>Hypocreales</taxon>
        <taxon>Nectriaceae</taxon>
        <taxon>Dactylonectria</taxon>
    </lineage>
</organism>
<dbReference type="PANTHER" id="PTHR31001">
    <property type="entry name" value="UNCHARACTERIZED TRANSCRIPTIONAL REGULATORY PROTEIN"/>
    <property type="match status" value="1"/>
</dbReference>
<dbReference type="AlphaFoldDB" id="A0A9P9ETE9"/>
<evidence type="ECO:0000313" key="6">
    <source>
        <dbReference type="EMBL" id="KAH7144293.1"/>
    </source>
</evidence>
<feature type="region of interest" description="Disordered" evidence="4">
    <location>
        <begin position="88"/>
        <end position="113"/>
    </location>
</feature>
<evidence type="ECO:0000256" key="2">
    <source>
        <dbReference type="ARBA" id="ARBA00022723"/>
    </source>
</evidence>
<dbReference type="SUPFAM" id="SSF57701">
    <property type="entry name" value="Zn2/Cys6 DNA-binding domain"/>
    <property type="match status" value="1"/>
</dbReference>
<dbReference type="CDD" id="cd12148">
    <property type="entry name" value="fungal_TF_MHR"/>
    <property type="match status" value="1"/>
</dbReference>
<comment type="subcellular location">
    <subcellularLocation>
        <location evidence="1">Nucleus</location>
    </subcellularLocation>
</comment>
<dbReference type="InterPro" id="IPR050613">
    <property type="entry name" value="Sec_Metabolite_Reg"/>
</dbReference>
<dbReference type="GO" id="GO:0000981">
    <property type="term" value="F:DNA-binding transcription factor activity, RNA polymerase II-specific"/>
    <property type="evidence" value="ECO:0007669"/>
    <property type="project" value="InterPro"/>
</dbReference>
<keyword evidence="2" id="KW-0479">Metal-binding</keyword>
<evidence type="ECO:0000313" key="7">
    <source>
        <dbReference type="Proteomes" id="UP000717696"/>
    </source>
</evidence>
<evidence type="ECO:0000256" key="4">
    <source>
        <dbReference type="SAM" id="MobiDB-lite"/>
    </source>
</evidence>
<comment type="caution">
    <text evidence="6">The sequence shown here is derived from an EMBL/GenBank/DDBJ whole genome shotgun (WGS) entry which is preliminary data.</text>
</comment>
<dbReference type="SMART" id="SM00906">
    <property type="entry name" value="Fungal_trans"/>
    <property type="match status" value="1"/>
</dbReference>
<gene>
    <name evidence="6" type="ORF">B0J13DRAFT_502239</name>
</gene>
<dbReference type="GO" id="GO:0008270">
    <property type="term" value="F:zinc ion binding"/>
    <property type="evidence" value="ECO:0007669"/>
    <property type="project" value="InterPro"/>
</dbReference>
<feature type="domain" description="Zn(2)-C6 fungal-type" evidence="5">
    <location>
        <begin position="17"/>
        <end position="46"/>
    </location>
</feature>
<keyword evidence="7" id="KW-1185">Reference proteome</keyword>
<evidence type="ECO:0000256" key="3">
    <source>
        <dbReference type="ARBA" id="ARBA00023242"/>
    </source>
</evidence>
<reference evidence="6" key="1">
    <citation type="journal article" date="2021" name="Nat. Commun.">
        <title>Genetic determinants of endophytism in the Arabidopsis root mycobiome.</title>
        <authorList>
            <person name="Mesny F."/>
            <person name="Miyauchi S."/>
            <person name="Thiergart T."/>
            <person name="Pickel B."/>
            <person name="Atanasova L."/>
            <person name="Karlsson M."/>
            <person name="Huettel B."/>
            <person name="Barry K.W."/>
            <person name="Haridas S."/>
            <person name="Chen C."/>
            <person name="Bauer D."/>
            <person name="Andreopoulos W."/>
            <person name="Pangilinan J."/>
            <person name="LaButti K."/>
            <person name="Riley R."/>
            <person name="Lipzen A."/>
            <person name="Clum A."/>
            <person name="Drula E."/>
            <person name="Henrissat B."/>
            <person name="Kohler A."/>
            <person name="Grigoriev I.V."/>
            <person name="Martin F.M."/>
            <person name="Hacquard S."/>
        </authorList>
    </citation>
    <scope>NUCLEOTIDE SEQUENCE</scope>
    <source>
        <strain evidence="6">MPI-CAGE-AT-0021</strain>
    </source>
</reference>
<dbReference type="PANTHER" id="PTHR31001:SF50">
    <property type="entry name" value="ZN(II)2CYS6 TRANSCRIPTION FACTOR (EUROFUNG)"/>
    <property type="match status" value="1"/>
</dbReference>
<dbReference type="Gene3D" id="4.10.240.10">
    <property type="entry name" value="Zn(2)-C6 fungal-type DNA-binding domain"/>
    <property type="match status" value="1"/>
</dbReference>
<dbReference type="Pfam" id="PF04082">
    <property type="entry name" value="Fungal_trans"/>
    <property type="match status" value="1"/>
</dbReference>
<keyword evidence="3" id="KW-0539">Nucleus</keyword>
<feature type="compositionally biased region" description="Low complexity" evidence="4">
    <location>
        <begin position="99"/>
        <end position="112"/>
    </location>
</feature>
<dbReference type="PROSITE" id="PS00463">
    <property type="entry name" value="ZN2_CY6_FUNGAL_1"/>
    <property type="match status" value="1"/>
</dbReference>
<dbReference type="SMART" id="SM00066">
    <property type="entry name" value="GAL4"/>
    <property type="match status" value="1"/>
</dbReference>
<name>A0A9P9ETE9_9HYPO</name>
<dbReference type="OrthoDB" id="435881at2759"/>
<dbReference type="Proteomes" id="UP000717696">
    <property type="component" value="Unassembled WGS sequence"/>
</dbReference>
<proteinExistence type="predicted"/>
<dbReference type="InterPro" id="IPR001138">
    <property type="entry name" value="Zn2Cys6_DnaBD"/>
</dbReference>
<dbReference type="Pfam" id="PF00172">
    <property type="entry name" value="Zn_clus"/>
    <property type="match status" value="1"/>
</dbReference>
<dbReference type="GO" id="GO:0005634">
    <property type="term" value="C:nucleus"/>
    <property type="evidence" value="ECO:0007669"/>
    <property type="project" value="UniProtKB-SubCell"/>
</dbReference>
<accession>A0A9P9ETE9</accession>
<dbReference type="InterPro" id="IPR007219">
    <property type="entry name" value="XnlR_reg_dom"/>
</dbReference>
<dbReference type="GO" id="GO:0006351">
    <property type="term" value="P:DNA-templated transcription"/>
    <property type="evidence" value="ECO:0007669"/>
    <property type="project" value="InterPro"/>
</dbReference>
<protein>
    <submittedName>
        <fullName evidence="6">Fungal-specific transcription factor domain-containing protein</fullName>
    </submittedName>
</protein>
<dbReference type="PROSITE" id="PS50048">
    <property type="entry name" value="ZN2_CY6_FUNGAL_2"/>
    <property type="match status" value="1"/>
</dbReference>
<evidence type="ECO:0000256" key="1">
    <source>
        <dbReference type="ARBA" id="ARBA00004123"/>
    </source>
</evidence>
<dbReference type="GO" id="GO:0003677">
    <property type="term" value="F:DNA binding"/>
    <property type="evidence" value="ECO:0007669"/>
    <property type="project" value="InterPro"/>
</dbReference>